<feature type="domain" description="UvrD-like helicase ATP-binding" evidence="13">
    <location>
        <begin position="11"/>
        <end position="279"/>
    </location>
</feature>
<dbReference type="GO" id="GO:0000725">
    <property type="term" value="P:recombinational repair"/>
    <property type="evidence" value="ECO:0007669"/>
    <property type="project" value="TreeGrafter"/>
</dbReference>
<dbReference type="Pfam" id="PF00580">
    <property type="entry name" value="UvrD-helicase"/>
    <property type="match status" value="1"/>
</dbReference>
<dbReference type="Gene3D" id="1.10.486.10">
    <property type="entry name" value="PCRA, domain 4"/>
    <property type="match status" value="1"/>
</dbReference>
<dbReference type="InterPro" id="IPR000212">
    <property type="entry name" value="DNA_helicase_UvrD/REP"/>
</dbReference>
<dbReference type="InterPro" id="IPR014016">
    <property type="entry name" value="UvrD-like_ATP-bd"/>
</dbReference>
<keyword evidence="7" id="KW-0413">Isomerase</keyword>
<evidence type="ECO:0000259" key="13">
    <source>
        <dbReference type="PROSITE" id="PS51198"/>
    </source>
</evidence>
<dbReference type="InterPro" id="IPR014017">
    <property type="entry name" value="DNA_helicase_UvrD-like_C"/>
</dbReference>
<accession>A0A8J2VCM3</accession>
<proteinExistence type="inferred from homology"/>
<dbReference type="Proteomes" id="UP000625210">
    <property type="component" value="Unassembled WGS sequence"/>
</dbReference>
<dbReference type="Gene3D" id="3.40.50.300">
    <property type="entry name" value="P-loop containing nucleotide triphosphate hydrolases"/>
    <property type="match status" value="2"/>
</dbReference>
<dbReference type="AlphaFoldDB" id="A0A8J2VCM3"/>
<keyword evidence="16" id="KW-1185">Reference proteome</keyword>
<dbReference type="PROSITE" id="PS51198">
    <property type="entry name" value="UVRD_HELICASE_ATP_BIND"/>
    <property type="match status" value="1"/>
</dbReference>
<feature type="binding site" evidence="11">
    <location>
        <begin position="32"/>
        <end position="39"/>
    </location>
    <ligand>
        <name>ATP</name>
        <dbReference type="ChEBI" id="CHEBI:30616"/>
    </ligand>
</feature>
<evidence type="ECO:0000256" key="10">
    <source>
        <dbReference type="ARBA" id="ARBA00048988"/>
    </source>
</evidence>
<name>A0A8J2VCM3_9BACL</name>
<keyword evidence="3 11" id="KW-0378">Hydrolase</keyword>
<keyword evidence="5 11" id="KW-0067">ATP-binding</keyword>
<dbReference type="PANTHER" id="PTHR11070">
    <property type="entry name" value="UVRD / RECB / PCRA DNA HELICASE FAMILY MEMBER"/>
    <property type="match status" value="1"/>
</dbReference>
<reference evidence="15" key="2">
    <citation type="submission" date="2020-09" db="EMBL/GenBank/DDBJ databases">
        <authorList>
            <person name="Sun Q."/>
            <person name="Zhou Y."/>
        </authorList>
    </citation>
    <scope>NUCLEOTIDE SEQUENCE</scope>
    <source>
        <strain evidence="15">CGMCC 1.15179</strain>
    </source>
</reference>
<dbReference type="RefSeq" id="WP_188646854.1">
    <property type="nucleotide sequence ID" value="NZ_BMHQ01000003.1"/>
</dbReference>
<sequence>MITKELETLTEGLNEDQVRAVTSMSRITAVFAGPGSGKTTVLTRRVGFLLHQGVSPDRMMVVTFTRAAAREMKERLARDLGSRLRAITIGTFHSIFLQMLPWETGRIPVILQENRQREWVRQILQEMDQPADEEAVAGMLSQIGYCKGKGILPDRMKVKKEKNIRFRNVFLAYEERKKEGGFWDYDDILLAFHRVIQEPKHPWRTRFDHVLVDEFQDINPLQFESLLDLVGEKGHLFAVGDDDQAIYGFRGSDPRLMLRLEEVYPDIRKVVLSTNYRSTEEIIDAGQRLIRHNRLRQPKRLKGTGKQGILPKWCEPADEEEEARYILDSLQDGMETAVLYRTATQARAVIDALVREDIDFTVSAGDASFYRRWQVADILAYLRLAENPNDLDALVRVINKPKRYIYGEAWMDELWHLSRKTGKSLLDTLSDLDRLEPYQRKKCARMAEEVRQLQGFSAREAISRIRDRIGYDRFLTSFAEDTGGDAAFYRETVDELELAAEPFANPGAFLRHIEQVEEKVREHPRHPRVRLMTFHKAKGLEFDRVFLIGLHAMVIPHHRSLQVSESKKREAWEEERRLLYVGITRARKELVLSVSQTRQGKRVGASPFLTELGFNGQEANREKPTSPVTSGGSLPQRPAASDQPQLRFSREAVQAGDRFLHRKWGEGEVIMVEPLQGVAPGRKITVRFSQGVHSLHYELARQLGLLQFPEKKPG</sequence>
<evidence type="ECO:0000256" key="12">
    <source>
        <dbReference type="SAM" id="MobiDB-lite"/>
    </source>
</evidence>
<evidence type="ECO:0000256" key="8">
    <source>
        <dbReference type="ARBA" id="ARBA00034617"/>
    </source>
</evidence>
<evidence type="ECO:0000313" key="15">
    <source>
        <dbReference type="EMBL" id="GGE11063.1"/>
    </source>
</evidence>
<evidence type="ECO:0000313" key="16">
    <source>
        <dbReference type="Proteomes" id="UP000625210"/>
    </source>
</evidence>
<dbReference type="InterPro" id="IPR013986">
    <property type="entry name" value="DExx_box_DNA_helicase_dom_sf"/>
</dbReference>
<dbReference type="EMBL" id="BMHQ01000003">
    <property type="protein sequence ID" value="GGE11063.1"/>
    <property type="molecule type" value="Genomic_DNA"/>
</dbReference>
<dbReference type="PANTHER" id="PTHR11070:SF2">
    <property type="entry name" value="ATP-DEPENDENT DNA HELICASE SRS2"/>
    <property type="match status" value="1"/>
</dbReference>
<evidence type="ECO:0000256" key="11">
    <source>
        <dbReference type="PROSITE-ProRule" id="PRU00560"/>
    </source>
</evidence>
<protein>
    <recommendedName>
        <fullName evidence="9">DNA 3'-5' helicase</fullName>
        <ecNumber evidence="9">5.6.2.4</ecNumber>
    </recommendedName>
</protein>
<dbReference type="InterPro" id="IPR027417">
    <property type="entry name" value="P-loop_NTPase"/>
</dbReference>
<keyword evidence="4 11" id="KW-0347">Helicase</keyword>
<feature type="region of interest" description="Disordered" evidence="12">
    <location>
        <begin position="613"/>
        <end position="645"/>
    </location>
</feature>
<evidence type="ECO:0000256" key="3">
    <source>
        <dbReference type="ARBA" id="ARBA00022801"/>
    </source>
</evidence>
<gene>
    <name evidence="15" type="ORF">GCM10011571_10470</name>
</gene>
<dbReference type="EC" id="5.6.2.4" evidence="9"/>
<evidence type="ECO:0000256" key="9">
    <source>
        <dbReference type="ARBA" id="ARBA00034808"/>
    </source>
</evidence>
<keyword evidence="6" id="KW-0238">DNA-binding</keyword>
<comment type="catalytic activity">
    <reaction evidence="8">
        <text>Couples ATP hydrolysis with the unwinding of duplex DNA by translocating in the 3'-5' direction.</text>
        <dbReference type="EC" id="5.6.2.4"/>
    </reaction>
</comment>
<dbReference type="Gene3D" id="1.10.10.160">
    <property type="match status" value="1"/>
</dbReference>
<evidence type="ECO:0000259" key="14">
    <source>
        <dbReference type="PROSITE" id="PS51217"/>
    </source>
</evidence>
<evidence type="ECO:0000256" key="7">
    <source>
        <dbReference type="ARBA" id="ARBA00023235"/>
    </source>
</evidence>
<dbReference type="Pfam" id="PF13361">
    <property type="entry name" value="UvrD_C"/>
    <property type="match status" value="2"/>
</dbReference>
<feature type="domain" description="UvrD-like helicase C-terminal" evidence="14">
    <location>
        <begin position="280"/>
        <end position="539"/>
    </location>
</feature>
<keyword evidence="2 11" id="KW-0547">Nucleotide-binding</keyword>
<comment type="similarity">
    <text evidence="1">Belongs to the helicase family. UvrD subfamily.</text>
</comment>
<dbReference type="GO" id="GO:0016787">
    <property type="term" value="F:hydrolase activity"/>
    <property type="evidence" value="ECO:0007669"/>
    <property type="project" value="UniProtKB-UniRule"/>
</dbReference>
<dbReference type="PROSITE" id="PS51217">
    <property type="entry name" value="UVRD_HELICASE_CTER"/>
    <property type="match status" value="1"/>
</dbReference>
<comment type="caution">
    <text evidence="15">The sequence shown here is derived from an EMBL/GenBank/DDBJ whole genome shotgun (WGS) entry which is preliminary data.</text>
</comment>
<evidence type="ECO:0000256" key="5">
    <source>
        <dbReference type="ARBA" id="ARBA00022840"/>
    </source>
</evidence>
<evidence type="ECO:0000256" key="1">
    <source>
        <dbReference type="ARBA" id="ARBA00009922"/>
    </source>
</evidence>
<dbReference type="GO" id="GO:0043138">
    <property type="term" value="F:3'-5' DNA helicase activity"/>
    <property type="evidence" value="ECO:0007669"/>
    <property type="project" value="UniProtKB-EC"/>
</dbReference>
<dbReference type="GO" id="GO:0003677">
    <property type="term" value="F:DNA binding"/>
    <property type="evidence" value="ECO:0007669"/>
    <property type="project" value="UniProtKB-KW"/>
</dbReference>
<dbReference type="CDD" id="cd17932">
    <property type="entry name" value="DEXQc_UvrD"/>
    <property type="match status" value="1"/>
</dbReference>
<evidence type="ECO:0000256" key="2">
    <source>
        <dbReference type="ARBA" id="ARBA00022741"/>
    </source>
</evidence>
<dbReference type="SUPFAM" id="SSF52540">
    <property type="entry name" value="P-loop containing nucleoside triphosphate hydrolases"/>
    <property type="match status" value="1"/>
</dbReference>
<evidence type="ECO:0000256" key="4">
    <source>
        <dbReference type="ARBA" id="ARBA00022806"/>
    </source>
</evidence>
<comment type="catalytic activity">
    <reaction evidence="10">
        <text>ATP + H2O = ADP + phosphate + H(+)</text>
        <dbReference type="Rhea" id="RHEA:13065"/>
        <dbReference type="ChEBI" id="CHEBI:15377"/>
        <dbReference type="ChEBI" id="CHEBI:15378"/>
        <dbReference type="ChEBI" id="CHEBI:30616"/>
        <dbReference type="ChEBI" id="CHEBI:43474"/>
        <dbReference type="ChEBI" id="CHEBI:456216"/>
        <dbReference type="EC" id="5.6.2.4"/>
    </reaction>
</comment>
<dbReference type="GO" id="GO:0005524">
    <property type="term" value="F:ATP binding"/>
    <property type="evidence" value="ECO:0007669"/>
    <property type="project" value="UniProtKB-UniRule"/>
</dbReference>
<organism evidence="15 16">
    <name type="scientific">Marinithermofilum abyssi</name>
    <dbReference type="NCBI Taxonomy" id="1571185"/>
    <lineage>
        <taxon>Bacteria</taxon>
        <taxon>Bacillati</taxon>
        <taxon>Bacillota</taxon>
        <taxon>Bacilli</taxon>
        <taxon>Bacillales</taxon>
        <taxon>Thermoactinomycetaceae</taxon>
        <taxon>Marinithermofilum</taxon>
    </lineage>
</organism>
<evidence type="ECO:0000256" key="6">
    <source>
        <dbReference type="ARBA" id="ARBA00023125"/>
    </source>
</evidence>
<reference evidence="15" key="1">
    <citation type="journal article" date="2014" name="Int. J. Syst. Evol. Microbiol.">
        <title>Complete genome sequence of Corynebacterium casei LMG S-19264T (=DSM 44701T), isolated from a smear-ripened cheese.</title>
        <authorList>
            <consortium name="US DOE Joint Genome Institute (JGI-PGF)"/>
            <person name="Walter F."/>
            <person name="Albersmeier A."/>
            <person name="Kalinowski J."/>
            <person name="Ruckert C."/>
        </authorList>
    </citation>
    <scope>NUCLEOTIDE SEQUENCE</scope>
    <source>
        <strain evidence="15">CGMCC 1.15179</strain>
    </source>
</reference>